<evidence type="ECO:0000256" key="11">
    <source>
        <dbReference type="ARBA" id="ARBA00023225"/>
    </source>
</evidence>
<evidence type="ECO:0000256" key="12">
    <source>
        <dbReference type="ARBA" id="ARBA00025337"/>
    </source>
</evidence>
<keyword evidence="9" id="KW-0342">GTP-binding</keyword>
<evidence type="ECO:0000256" key="3">
    <source>
        <dbReference type="ARBA" id="ARBA00014919"/>
    </source>
</evidence>
<dbReference type="GO" id="GO:0006614">
    <property type="term" value="P:SRP-dependent cotranslational protein targeting to membrane"/>
    <property type="evidence" value="ECO:0007669"/>
    <property type="project" value="UniProtKB-UniRule"/>
</dbReference>
<dbReference type="InterPro" id="IPR020006">
    <property type="entry name" value="FlhF"/>
</dbReference>
<dbReference type="GO" id="GO:0044781">
    <property type="term" value="P:bacterial-type flagellum organization"/>
    <property type="evidence" value="ECO:0007669"/>
    <property type="project" value="UniProtKB-UniRule"/>
</dbReference>
<organism evidence="16 17">
    <name type="scientific">Undibacterium baiyunense</name>
    <dbReference type="NCBI Taxonomy" id="2828731"/>
    <lineage>
        <taxon>Bacteria</taxon>
        <taxon>Pseudomonadati</taxon>
        <taxon>Pseudomonadota</taxon>
        <taxon>Betaproteobacteria</taxon>
        <taxon>Burkholderiales</taxon>
        <taxon>Oxalobacteraceae</taxon>
        <taxon>Undibacterium</taxon>
    </lineage>
</organism>
<evidence type="ECO:0000256" key="8">
    <source>
        <dbReference type="ARBA" id="ARBA00022927"/>
    </source>
</evidence>
<dbReference type="Pfam" id="PF00448">
    <property type="entry name" value="SRP54"/>
    <property type="match status" value="1"/>
</dbReference>
<evidence type="ECO:0000256" key="13">
    <source>
        <dbReference type="NCBIfam" id="TIGR03499"/>
    </source>
</evidence>
<evidence type="ECO:0000256" key="2">
    <source>
        <dbReference type="ARBA" id="ARBA00008531"/>
    </source>
</evidence>
<dbReference type="InterPro" id="IPR003593">
    <property type="entry name" value="AAA+_ATPase"/>
</dbReference>
<dbReference type="EMBL" id="JAGSPM010000001">
    <property type="protein sequence ID" value="MBR7745409.1"/>
    <property type="molecule type" value="Genomic_DNA"/>
</dbReference>
<dbReference type="InterPro" id="IPR000897">
    <property type="entry name" value="SRP54_GTPase_dom"/>
</dbReference>
<dbReference type="InterPro" id="IPR047040">
    <property type="entry name" value="FlhF__GTPase_dom"/>
</dbReference>
<dbReference type="InterPro" id="IPR027417">
    <property type="entry name" value="P-loop_NTPase"/>
</dbReference>
<evidence type="ECO:0000256" key="7">
    <source>
        <dbReference type="ARBA" id="ARBA00022795"/>
    </source>
</evidence>
<proteinExistence type="inferred from homology"/>
<keyword evidence="17" id="KW-1185">Reference proteome</keyword>
<dbReference type="GO" id="GO:0015031">
    <property type="term" value="P:protein transport"/>
    <property type="evidence" value="ECO:0007669"/>
    <property type="project" value="UniProtKB-KW"/>
</dbReference>
<dbReference type="Gene3D" id="1.20.120.1380">
    <property type="entry name" value="Flagellar FlhF biosynthesis protein, N domain"/>
    <property type="match status" value="1"/>
</dbReference>
<dbReference type="SMART" id="SM00962">
    <property type="entry name" value="SRP54"/>
    <property type="match status" value="1"/>
</dbReference>
<accession>A0A941DB39</accession>
<evidence type="ECO:0000313" key="16">
    <source>
        <dbReference type="EMBL" id="MBR7745409.1"/>
    </source>
</evidence>
<comment type="function">
    <text evidence="12">Necessary for flagellar biosynthesis. May be involved in translocation of the flagellum.</text>
</comment>
<feature type="domain" description="SRP54-type proteins GTP-binding" evidence="15">
    <location>
        <begin position="194"/>
        <end position="386"/>
    </location>
</feature>
<evidence type="ECO:0000256" key="5">
    <source>
        <dbReference type="ARBA" id="ARBA00022475"/>
    </source>
</evidence>
<keyword evidence="16" id="KW-0966">Cell projection</keyword>
<dbReference type="CDD" id="cd17873">
    <property type="entry name" value="FlhF"/>
    <property type="match status" value="1"/>
</dbReference>
<dbReference type="SUPFAM" id="SSF52540">
    <property type="entry name" value="P-loop containing nucleoside triphosphate hydrolases"/>
    <property type="match status" value="1"/>
</dbReference>
<evidence type="ECO:0000259" key="14">
    <source>
        <dbReference type="SMART" id="SM00382"/>
    </source>
</evidence>
<evidence type="ECO:0000256" key="9">
    <source>
        <dbReference type="ARBA" id="ARBA00023134"/>
    </source>
</evidence>
<keyword evidence="16" id="KW-0282">Flagellum</keyword>
<keyword evidence="6" id="KW-0547">Nucleotide-binding</keyword>
<keyword evidence="10" id="KW-0472">Membrane</keyword>
<evidence type="ECO:0000313" key="17">
    <source>
        <dbReference type="Proteomes" id="UP000680158"/>
    </source>
</evidence>
<dbReference type="GO" id="GO:0005886">
    <property type="term" value="C:plasma membrane"/>
    <property type="evidence" value="ECO:0007669"/>
    <property type="project" value="UniProtKB-SubCell"/>
</dbReference>
<evidence type="ECO:0000256" key="10">
    <source>
        <dbReference type="ARBA" id="ARBA00023136"/>
    </source>
</evidence>
<dbReference type="AlphaFoldDB" id="A0A941DB39"/>
<dbReference type="Proteomes" id="UP000680158">
    <property type="component" value="Unassembled WGS sequence"/>
</dbReference>
<evidence type="ECO:0000256" key="6">
    <source>
        <dbReference type="ARBA" id="ARBA00022741"/>
    </source>
</evidence>
<evidence type="ECO:0000256" key="4">
    <source>
        <dbReference type="ARBA" id="ARBA00022448"/>
    </source>
</evidence>
<comment type="similarity">
    <text evidence="2">Belongs to the GTP-binding SRP family.</text>
</comment>
<protein>
    <recommendedName>
        <fullName evidence="3 13">Flagellar biosynthesis protein FlhF</fullName>
    </recommendedName>
</protein>
<evidence type="ECO:0000256" key="1">
    <source>
        <dbReference type="ARBA" id="ARBA00004413"/>
    </source>
</evidence>
<dbReference type="RefSeq" id="WP_212682824.1">
    <property type="nucleotide sequence ID" value="NZ_JAGSPM010000001.1"/>
</dbReference>
<dbReference type="NCBIfam" id="TIGR03499">
    <property type="entry name" value="FlhF"/>
    <property type="match status" value="1"/>
</dbReference>
<keyword evidence="5" id="KW-1003">Cell membrane</keyword>
<dbReference type="GO" id="GO:0005525">
    <property type="term" value="F:GTP binding"/>
    <property type="evidence" value="ECO:0007669"/>
    <property type="project" value="UniProtKB-UniRule"/>
</dbReference>
<feature type="domain" description="AAA+ ATPase" evidence="14">
    <location>
        <begin position="193"/>
        <end position="363"/>
    </location>
</feature>
<keyword evidence="11" id="KW-1006">Bacterial flagellum protein export</keyword>
<comment type="subcellular location">
    <subcellularLocation>
        <location evidence="1">Cell membrane</location>
        <topology evidence="1">Peripheral membrane protein</topology>
        <orientation evidence="1">Cytoplasmic side</orientation>
    </subcellularLocation>
</comment>
<sequence>MNVKKFIAPSSREALRKVRAMLGEDAVILSNRNVDGQVEILAMNDQALTGLASETETLQKSAARMQFNPNPKSAENPSVNQANPSLFQSAKDEAAVTPSQAEVAMMMSEIRSMRDMLEGKISEMSWLNTQQKTPYKSDVLREMLATGLSASLSRQIIEKMPDCGNAQAGLDWVKSIMVKNLSTISNENEILEQGGVYALVGPTGVGKTTTTAKLAARCVMRHGPSKLALITTDGYRIGGYEQLRIYGKILGVMVHSVKDEADLKIALAELKNKHTVLIDTVGVSQRDKMVTQQVAMLSGSGANVKRLLCLNATSTGETLTEVVRAYRGEGLSGCILTKLDEAATIGGALDIALRQKLNLYYVASGQRVPEDLHIANKEYLVDRAFKLKRETSAYQFQNDELPLLMTSMAASNSSATMRKSEAHFA</sequence>
<gene>
    <name evidence="16" type="primary">flhF</name>
    <name evidence="16" type="ORF">KDM92_02335</name>
</gene>
<dbReference type="GO" id="GO:0003924">
    <property type="term" value="F:GTPase activity"/>
    <property type="evidence" value="ECO:0007669"/>
    <property type="project" value="UniProtKB-UniRule"/>
</dbReference>
<dbReference type="PANTHER" id="PTHR43134">
    <property type="entry name" value="SIGNAL RECOGNITION PARTICLE RECEPTOR SUBUNIT ALPHA"/>
    <property type="match status" value="1"/>
</dbReference>
<dbReference type="Gene3D" id="3.40.50.300">
    <property type="entry name" value="P-loop containing nucleotide triphosphate hydrolases"/>
    <property type="match status" value="1"/>
</dbReference>
<keyword evidence="8" id="KW-0653">Protein transport</keyword>
<keyword evidence="4" id="KW-0813">Transport</keyword>
<dbReference type="PANTHER" id="PTHR43134:SF3">
    <property type="entry name" value="FLAGELLAR BIOSYNTHESIS PROTEIN FLHF"/>
    <property type="match status" value="1"/>
</dbReference>
<dbReference type="FunFam" id="3.40.50.300:FF:000695">
    <property type="entry name" value="Flagellar biosynthesis regulator FlhF"/>
    <property type="match status" value="1"/>
</dbReference>
<keyword evidence="7" id="KW-1005">Bacterial flagellum biogenesis</keyword>
<reference evidence="16 17" key="1">
    <citation type="submission" date="2021-04" db="EMBL/GenBank/DDBJ databases">
        <title>novel species isolated from subtropical streams in China.</title>
        <authorList>
            <person name="Lu H."/>
        </authorList>
    </citation>
    <scope>NUCLEOTIDE SEQUENCE [LARGE SCALE GENOMIC DNA]</scope>
    <source>
        <strain evidence="16 17">BYS107W</strain>
    </source>
</reference>
<name>A0A941DB39_9BURK</name>
<keyword evidence="16" id="KW-0969">Cilium</keyword>
<dbReference type="GO" id="GO:0005047">
    <property type="term" value="F:signal recognition particle binding"/>
    <property type="evidence" value="ECO:0007669"/>
    <property type="project" value="TreeGrafter"/>
</dbReference>
<dbReference type="SMART" id="SM00382">
    <property type="entry name" value="AAA"/>
    <property type="match status" value="1"/>
</dbReference>
<evidence type="ECO:0000259" key="15">
    <source>
        <dbReference type="SMART" id="SM00962"/>
    </source>
</evidence>
<comment type="caution">
    <text evidence="16">The sequence shown here is derived from an EMBL/GenBank/DDBJ whole genome shotgun (WGS) entry which is preliminary data.</text>
</comment>